<gene>
    <name evidence="2" type="ORF">PGTUg99_029649</name>
</gene>
<evidence type="ECO:0000256" key="1">
    <source>
        <dbReference type="SAM" id="MobiDB-lite"/>
    </source>
</evidence>
<comment type="caution">
    <text evidence="2">The sequence shown here is derived from an EMBL/GenBank/DDBJ whole genome shotgun (WGS) entry which is preliminary data.</text>
</comment>
<protein>
    <submittedName>
        <fullName evidence="2">Uncharacterized protein</fullName>
    </submittedName>
</protein>
<dbReference type="Proteomes" id="UP000325313">
    <property type="component" value="Unassembled WGS sequence"/>
</dbReference>
<feature type="region of interest" description="Disordered" evidence="1">
    <location>
        <begin position="146"/>
        <end position="167"/>
    </location>
</feature>
<name>A0A5B0RLT2_PUCGR</name>
<dbReference type="PANTHER" id="PTHR40629:SF1">
    <property type="entry name" value="PRO41 PROTEIN"/>
    <property type="match status" value="1"/>
</dbReference>
<proteinExistence type="predicted"/>
<dbReference type="AlphaFoldDB" id="A0A5B0RLT2"/>
<feature type="region of interest" description="Disordered" evidence="1">
    <location>
        <begin position="69"/>
        <end position="93"/>
    </location>
</feature>
<accession>A0A5B0RLT2</accession>
<sequence>MTMNIYSTEQGNMWSATASSGLTVVMNPDLSQKPPDPPPSHQPMCSGEGVCKVAHPGTNRRQQLRSCIPPSEARASREWRSTPAKATRPSETRDFDKFGHNFELNLLFSRSLAIRFAIVSTLYPIKLLILHSCTIHLHQIELSPFHPGHQSSPKGNRLAKRGPSSSSTPLPFLLASRSLAAGGPISQPTTQGAEVKLHEQVYLIRLITSFLSFYRIFLI</sequence>
<organism evidence="2 3">
    <name type="scientific">Puccinia graminis f. sp. tritici</name>
    <dbReference type="NCBI Taxonomy" id="56615"/>
    <lineage>
        <taxon>Eukaryota</taxon>
        <taxon>Fungi</taxon>
        <taxon>Dikarya</taxon>
        <taxon>Basidiomycota</taxon>
        <taxon>Pucciniomycotina</taxon>
        <taxon>Pucciniomycetes</taxon>
        <taxon>Pucciniales</taxon>
        <taxon>Pucciniaceae</taxon>
        <taxon>Puccinia</taxon>
    </lineage>
</organism>
<reference evidence="2 3" key="1">
    <citation type="submission" date="2019-05" db="EMBL/GenBank/DDBJ databases">
        <title>Emergence of the Ug99 lineage of the wheat stem rust pathogen through somatic hybridization.</title>
        <authorList>
            <person name="Li F."/>
            <person name="Upadhyaya N.M."/>
            <person name="Sperschneider J."/>
            <person name="Matny O."/>
            <person name="Nguyen-Phuc H."/>
            <person name="Mago R."/>
            <person name="Raley C."/>
            <person name="Miller M.E."/>
            <person name="Silverstein K.A.T."/>
            <person name="Henningsen E."/>
            <person name="Hirsch C.D."/>
            <person name="Visser B."/>
            <person name="Pretorius Z.A."/>
            <person name="Steffenson B.J."/>
            <person name="Schwessinger B."/>
            <person name="Dodds P.N."/>
            <person name="Figueroa M."/>
        </authorList>
    </citation>
    <scope>NUCLEOTIDE SEQUENCE [LARGE SCALE GENOMIC DNA]</scope>
    <source>
        <strain evidence="2 3">Ug99</strain>
    </source>
</reference>
<evidence type="ECO:0000313" key="3">
    <source>
        <dbReference type="Proteomes" id="UP000325313"/>
    </source>
</evidence>
<dbReference type="EMBL" id="VDEP01000172">
    <property type="protein sequence ID" value="KAA1126369.1"/>
    <property type="molecule type" value="Genomic_DNA"/>
</dbReference>
<evidence type="ECO:0000313" key="2">
    <source>
        <dbReference type="EMBL" id="KAA1126369.1"/>
    </source>
</evidence>
<dbReference type="PANTHER" id="PTHR40629">
    <property type="entry name" value="PRO41 PROTEIN"/>
    <property type="match status" value="1"/>
</dbReference>